<accession>K9WB93</accession>
<organism evidence="2 3">
    <name type="scientific">Allocoleopsis franciscana PCC 7113</name>
    <dbReference type="NCBI Taxonomy" id="1173027"/>
    <lineage>
        <taxon>Bacteria</taxon>
        <taxon>Bacillati</taxon>
        <taxon>Cyanobacteriota</taxon>
        <taxon>Cyanophyceae</taxon>
        <taxon>Coleofasciculales</taxon>
        <taxon>Coleofasciculaceae</taxon>
        <taxon>Allocoleopsis</taxon>
        <taxon>Allocoleopsis franciscana</taxon>
    </lineage>
</organism>
<protein>
    <submittedName>
        <fullName evidence="2">Methylase involved in ubiquinone/menaquinone biosynthesis</fullName>
    </submittedName>
</protein>
<dbReference type="RefSeq" id="WP_015181221.1">
    <property type="nucleotide sequence ID" value="NC_019738.1"/>
</dbReference>
<dbReference type="STRING" id="1173027.Mic7113_1170"/>
<dbReference type="GO" id="GO:0032259">
    <property type="term" value="P:methylation"/>
    <property type="evidence" value="ECO:0007669"/>
    <property type="project" value="UniProtKB-KW"/>
</dbReference>
<evidence type="ECO:0000313" key="2">
    <source>
        <dbReference type="EMBL" id="AFZ17061.1"/>
    </source>
</evidence>
<sequence>MNQQFKHAMLPVTTHDELARQNFVQSLKAHIFSEISPGNKVIYEKVAKPQFEQEHQHPPNNRHEIRQAMLNQPYYRWWSALQRIQQEMMWESVTSSVEQQLPKLIERSQNQGSELGSLTLDPNFKIPAYQTAVDIHCMPGGYHSEFVEDDVTVGAVYDRGTYLYGRGWLGPLNDDMGLSIVHNYLEKEYPEFRPGKILDMGCSVGHSTLPYVDAYPDAEVHAIDIGAPMLRYAHARAESLGKRVHFSQQNAEHTHFPDESFDLVVSHILLHEIPTPAIRNVMRECYRLLAPGGMMIHAEAPLYRDMDTFTAFIYDWQTANNNEPFWSAMRDLDLMAVATQAGFEADQVIQTFVPNGVWKAKLSTSNSQSSGMNSRGTWFVFAATKSN</sequence>
<feature type="domain" description="Methyltransferase" evidence="1">
    <location>
        <begin position="197"/>
        <end position="293"/>
    </location>
</feature>
<dbReference type="PANTHER" id="PTHR43591">
    <property type="entry name" value="METHYLTRANSFERASE"/>
    <property type="match status" value="1"/>
</dbReference>
<dbReference type="CDD" id="cd02440">
    <property type="entry name" value="AdoMet_MTases"/>
    <property type="match status" value="1"/>
</dbReference>
<name>K9WB93_9CYAN</name>
<reference evidence="2 3" key="1">
    <citation type="submission" date="2012-06" db="EMBL/GenBank/DDBJ databases">
        <title>Finished chromosome of genome of Microcoleus sp. PCC 7113.</title>
        <authorList>
            <consortium name="US DOE Joint Genome Institute"/>
            <person name="Gugger M."/>
            <person name="Coursin T."/>
            <person name="Rippka R."/>
            <person name="Tandeau De Marsac N."/>
            <person name="Huntemann M."/>
            <person name="Wei C.-L."/>
            <person name="Han J."/>
            <person name="Detter J.C."/>
            <person name="Han C."/>
            <person name="Tapia R."/>
            <person name="Chen A."/>
            <person name="Kyrpides N."/>
            <person name="Mavromatis K."/>
            <person name="Markowitz V."/>
            <person name="Szeto E."/>
            <person name="Ivanova N."/>
            <person name="Pagani I."/>
            <person name="Pati A."/>
            <person name="Goodwin L."/>
            <person name="Nordberg H.P."/>
            <person name="Cantor M.N."/>
            <person name="Hua S.X."/>
            <person name="Woyke T."/>
            <person name="Kerfeld C.A."/>
        </authorList>
    </citation>
    <scope>NUCLEOTIDE SEQUENCE [LARGE SCALE GENOMIC DNA]</scope>
    <source>
        <strain evidence="2 3">PCC 7113</strain>
    </source>
</reference>
<proteinExistence type="predicted"/>
<dbReference type="HOGENOM" id="CLU_060508_0_0_3"/>
<dbReference type="PANTHER" id="PTHR43591:SF24">
    <property type="entry name" value="2-METHOXY-6-POLYPRENYL-1,4-BENZOQUINOL METHYLASE, MITOCHONDRIAL"/>
    <property type="match status" value="1"/>
</dbReference>
<dbReference type="InterPro" id="IPR029063">
    <property type="entry name" value="SAM-dependent_MTases_sf"/>
</dbReference>
<dbReference type="OrthoDB" id="9760689at2"/>
<dbReference type="Proteomes" id="UP000010471">
    <property type="component" value="Chromosome"/>
</dbReference>
<dbReference type="EMBL" id="CP003630">
    <property type="protein sequence ID" value="AFZ17061.1"/>
    <property type="molecule type" value="Genomic_DNA"/>
</dbReference>
<dbReference type="eggNOG" id="COG2226">
    <property type="taxonomic scope" value="Bacteria"/>
</dbReference>
<keyword evidence="2" id="KW-0808">Transferase</keyword>
<gene>
    <name evidence="2" type="ORF">Mic7113_1170</name>
</gene>
<dbReference type="SUPFAM" id="SSF53335">
    <property type="entry name" value="S-adenosyl-L-methionine-dependent methyltransferases"/>
    <property type="match status" value="1"/>
</dbReference>
<keyword evidence="3" id="KW-1185">Reference proteome</keyword>
<dbReference type="GO" id="GO:0008168">
    <property type="term" value="F:methyltransferase activity"/>
    <property type="evidence" value="ECO:0007669"/>
    <property type="project" value="UniProtKB-KW"/>
</dbReference>
<keyword evidence="2" id="KW-0489">Methyltransferase</keyword>
<dbReference type="KEGG" id="mic:Mic7113_1170"/>
<dbReference type="InterPro" id="IPR041698">
    <property type="entry name" value="Methyltransf_25"/>
</dbReference>
<dbReference type="AlphaFoldDB" id="K9WB93"/>
<evidence type="ECO:0000313" key="3">
    <source>
        <dbReference type="Proteomes" id="UP000010471"/>
    </source>
</evidence>
<dbReference type="PATRIC" id="fig|1173027.3.peg.1289"/>
<dbReference type="Pfam" id="PF13649">
    <property type="entry name" value="Methyltransf_25"/>
    <property type="match status" value="1"/>
</dbReference>
<evidence type="ECO:0000259" key="1">
    <source>
        <dbReference type="Pfam" id="PF13649"/>
    </source>
</evidence>
<keyword evidence="2" id="KW-0830">Ubiquinone</keyword>
<dbReference type="Gene3D" id="3.40.50.150">
    <property type="entry name" value="Vaccinia Virus protein VP39"/>
    <property type="match status" value="1"/>
</dbReference>